<name>A0A7T8GPW0_CALRO</name>
<evidence type="ECO:0000313" key="2">
    <source>
        <dbReference type="EMBL" id="QQP35523.1"/>
    </source>
</evidence>
<gene>
    <name evidence="2" type="ORF">FKW44_023771</name>
</gene>
<feature type="region of interest" description="Disordered" evidence="1">
    <location>
        <begin position="1"/>
        <end position="29"/>
    </location>
</feature>
<accession>A0A7T8GPW0</accession>
<evidence type="ECO:0000313" key="3">
    <source>
        <dbReference type="Proteomes" id="UP000595437"/>
    </source>
</evidence>
<keyword evidence="2" id="KW-0436">Ligase</keyword>
<dbReference type="OrthoDB" id="2015992at2759"/>
<evidence type="ECO:0000256" key="1">
    <source>
        <dbReference type="SAM" id="MobiDB-lite"/>
    </source>
</evidence>
<sequence>MVETLRHGGSGKPSQTSWHIKQPPSGENTHREIAKEIDLIIVPGLAFSLAENAWVEEWASTINI</sequence>
<proteinExistence type="predicted"/>
<reference evidence="3" key="1">
    <citation type="submission" date="2021-01" db="EMBL/GenBank/DDBJ databases">
        <title>Caligus Genome Assembly.</title>
        <authorList>
            <person name="Gallardo-Escarate C."/>
        </authorList>
    </citation>
    <scope>NUCLEOTIDE SEQUENCE [LARGE SCALE GENOMIC DNA]</scope>
</reference>
<dbReference type="Proteomes" id="UP000595437">
    <property type="component" value="Chromosome 18"/>
</dbReference>
<protein>
    <submittedName>
        <fullName evidence="2">5-formyltetrahydrofolate cyclo-ligase</fullName>
    </submittedName>
</protein>
<dbReference type="GO" id="GO:0016874">
    <property type="term" value="F:ligase activity"/>
    <property type="evidence" value="ECO:0007669"/>
    <property type="project" value="UniProtKB-KW"/>
</dbReference>
<dbReference type="AlphaFoldDB" id="A0A7T8GPW0"/>
<keyword evidence="3" id="KW-1185">Reference proteome</keyword>
<dbReference type="EMBL" id="CP045907">
    <property type="protein sequence ID" value="QQP35523.1"/>
    <property type="molecule type" value="Genomic_DNA"/>
</dbReference>
<organism evidence="2 3">
    <name type="scientific">Caligus rogercresseyi</name>
    <name type="common">Sea louse</name>
    <dbReference type="NCBI Taxonomy" id="217165"/>
    <lineage>
        <taxon>Eukaryota</taxon>
        <taxon>Metazoa</taxon>
        <taxon>Ecdysozoa</taxon>
        <taxon>Arthropoda</taxon>
        <taxon>Crustacea</taxon>
        <taxon>Multicrustacea</taxon>
        <taxon>Hexanauplia</taxon>
        <taxon>Copepoda</taxon>
        <taxon>Siphonostomatoida</taxon>
        <taxon>Caligidae</taxon>
        <taxon>Caligus</taxon>
    </lineage>
</organism>